<protein>
    <recommendedName>
        <fullName evidence="4 9">Dihydropteroate synthase</fullName>
        <shortName evidence="9">DHPS</shortName>
        <ecNumber evidence="4 9">2.5.1.15</ecNumber>
    </recommendedName>
    <alternativeName>
        <fullName evidence="9">Dihydropteroate pyrophosphorylase</fullName>
    </alternativeName>
</protein>
<organism evidence="11 12">
    <name type="scientific">Nonlabens ulvanivorans</name>
    <name type="common">Persicivirga ulvanivorans</name>
    <dbReference type="NCBI Taxonomy" id="906888"/>
    <lineage>
        <taxon>Bacteria</taxon>
        <taxon>Pseudomonadati</taxon>
        <taxon>Bacteroidota</taxon>
        <taxon>Flavobacteriia</taxon>
        <taxon>Flavobacteriales</taxon>
        <taxon>Flavobacteriaceae</taxon>
        <taxon>Nonlabens</taxon>
    </lineage>
</organism>
<evidence type="ECO:0000256" key="7">
    <source>
        <dbReference type="ARBA" id="ARBA00022842"/>
    </source>
</evidence>
<evidence type="ECO:0000256" key="6">
    <source>
        <dbReference type="ARBA" id="ARBA00022723"/>
    </source>
</evidence>
<proteinExistence type="inferred from homology"/>
<dbReference type="PROSITE" id="PS00792">
    <property type="entry name" value="DHPS_1"/>
    <property type="match status" value="1"/>
</dbReference>
<dbReference type="PANTHER" id="PTHR20941:SF1">
    <property type="entry name" value="FOLIC ACID SYNTHESIS PROTEIN FOL1"/>
    <property type="match status" value="1"/>
</dbReference>
<dbReference type="EC" id="2.5.1.15" evidence="4 9"/>
<sequence>MHTINCNGRLIDLSTPRVMGIVNVTPDSFYDGGKLKSDSDILNQVTKMLTDGATFIDIGGYSSRPDGVNISVDEELNRVIPVLEVLSKEFNNLNISIDSFRAKVIDQAIQHGANMVNDISAGTLDKKVIETVAHHQIPYIMMHMRGTPQTMKSLTDYDNLIKDINIYFSQRIATARAAGINDIIIDPGYGFAKTIDQNYHLLKNQRLLNFHDVPILSGISRKSMIYKTLDIKATQALNGTSALHMICLQQKASILRVHDVKEAMEVIQLYHILESN</sequence>
<dbReference type="GO" id="GO:0046654">
    <property type="term" value="P:tetrahydrofolate biosynthetic process"/>
    <property type="evidence" value="ECO:0007669"/>
    <property type="project" value="UniProtKB-UniPathway"/>
</dbReference>
<dbReference type="PROSITE" id="PS50972">
    <property type="entry name" value="PTERIN_BINDING"/>
    <property type="match status" value="1"/>
</dbReference>
<comment type="cofactor">
    <cofactor evidence="2 9">
        <name>Mg(2+)</name>
        <dbReference type="ChEBI" id="CHEBI:18420"/>
    </cofactor>
</comment>
<dbReference type="SUPFAM" id="SSF51717">
    <property type="entry name" value="Dihydropteroate synthetase-like"/>
    <property type="match status" value="1"/>
</dbReference>
<comment type="function">
    <text evidence="9">Catalyzes the condensation of para-aminobenzoate (pABA) with 6-hydroxymethyl-7,8-dihydropterin diphosphate (DHPt-PP) to form 7,8-dihydropteroate (H2Pte), the immediate precursor of folate derivatives.</text>
</comment>
<dbReference type="GO" id="GO:0046656">
    <property type="term" value="P:folic acid biosynthetic process"/>
    <property type="evidence" value="ECO:0007669"/>
    <property type="project" value="UniProtKB-KW"/>
</dbReference>
<keyword evidence="8 9" id="KW-0289">Folate biosynthesis</keyword>
<dbReference type="CDD" id="cd00739">
    <property type="entry name" value="DHPS"/>
    <property type="match status" value="1"/>
</dbReference>
<dbReference type="NCBIfam" id="TIGR01496">
    <property type="entry name" value="DHPS"/>
    <property type="match status" value="1"/>
</dbReference>
<accession>A0A081DDL2</accession>
<name>A0A081DDL2_NONUL</name>
<dbReference type="InterPro" id="IPR006390">
    <property type="entry name" value="DHP_synth_dom"/>
</dbReference>
<evidence type="ECO:0000259" key="10">
    <source>
        <dbReference type="PROSITE" id="PS50972"/>
    </source>
</evidence>
<keyword evidence="6 9" id="KW-0479">Metal-binding</keyword>
<evidence type="ECO:0000313" key="11">
    <source>
        <dbReference type="EMBL" id="GAK77008.1"/>
    </source>
</evidence>
<comment type="pathway">
    <text evidence="3 9">Cofactor biosynthesis; tetrahydrofolate biosynthesis; 7,8-dihydrofolate from 2-amino-4-hydroxy-6-hydroxymethyl-7,8-dihydropteridine diphosphate and 4-aminobenzoate: step 1/2.</text>
</comment>
<gene>
    <name evidence="11" type="ORF">JCM19296_2612</name>
</gene>
<comment type="catalytic activity">
    <reaction evidence="1">
        <text>(7,8-dihydropterin-6-yl)methyl diphosphate + 4-aminobenzoate = 7,8-dihydropteroate + diphosphate</text>
        <dbReference type="Rhea" id="RHEA:19949"/>
        <dbReference type="ChEBI" id="CHEBI:17836"/>
        <dbReference type="ChEBI" id="CHEBI:17839"/>
        <dbReference type="ChEBI" id="CHEBI:33019"/>
        <dbReference type="ChEBI" id="CHEBI:72950"/>
        <dbReference type="EC" id="2.5.1.15"/>
    </reaction>
</comment>
<reference evidence="11 12" key="1">
    <citation type="journal article" date="2014" name="Genome Announc.">
        <title>Draft Genome Sequences of Marine Flavobacterium Nonlabens Strains NR17, NR24, NR27, NR32, NR33, and Ara13.</title>
        <authorList>
            <person name="Nakanishi M."/>
            <person name="Meirelles P."/>
            <person name="Suzuki R."/>
            <person name="Takatani N."/>
            <person name="Mino S."/>
            <person name="Suda W."/>
            <person name="Oshima K."/>
            <person name="Hattori M."/>
            <person name="Ohkuma M."/>
            <person name="Hosokawa M."/>
            <person name="Miyashita K."/>
            <person name="Thompson F.L."/>
            <person name="Niwa A."/>
            <person name="Sawabe T."/>
            <person name="Sawabe T."/>
        </authorList>
    </citation>
    <scope>NUCLEOTIDE SEQUENCE [LARGE SCALE GENOMIC DNA]</scope>
    <source>
        <strain evidence="12">JCM19296</strain>
    </source>
</reference>
<comment type="caution">
    <text evidence="11">The sequence shown here is derived from an EMBL/GenBank/DDBJ whole genome shotgun (WGS) entry which is preliminary data.</text>
</comment>
<feature type="domain" description="Pterin-binding" evidence="10">
    <location>
        <begin position="16"/>
        <end position="268"/>
    </location>
</feature>
<dbReference type="InterPro" id="IPR000489">
    <property type="entry name" value="Pterin-binding_dom"/>
</dbReference>
<keyword evidence="5 9" id="KW-0808">Transferase</keyword>
<dbReference type="Proteomes" id="UP000028980">
    <property type="component" value="Unassembled WGS sequence"/>
</dbReference>
<dbReference type="GO" id="GO:0004156">
    <property type="term" value="F:dihydropteroate synthase activity"/>
    <property type="evidence" value="ECO:0007669"/>
    <property type="project" value="UniProtKB-EC"/>
</dbReference>
<dbReference type="GO" id="GO:0046872">
    <property type="term" value="F:metal ion binding"/>
    <property type="evidence" value="ECO:0007669"/>
    <property type="project" value="UniProtKB-KW"/>
</dbReference>
<dbReference type="Pfam" id="PF00809">
    <property type="entry name" value="Pterin_bind"/>
    <property type="match status" value="1"/>
</dbReference>
<evidence type="ECO:0000313" key="12">
    <source>
        <dbReference type="Proteomes" id="UP000028980"/>
    </source>
</evidence>
<dbReference type="PANTHER" id="PTHR20941">
    <property type="entry name" value="FOLATE SYNTHESIS PROTEINS"/>
    <property type="match status" value="1"/>
</dbReference>
<dbReference type="InterPro" id="IPR011005">
    <property type="entry name" value="Dihydropteroate_synth-like_sf"/>
</dbReference>
<evidence type="ECO:0000256" key="2">
    <source>
        <dbReference type="ARBA" id="ARBA00001946"/>
    </source>
</evidence>
<evidence type="ECO:0000256" key="5">
    <source>
        <dbReference type="ARBA" id="ARBA00022679"/>
    </source>
</evidence>
<dbReference type="EMBL" id="BBLG01000006">
    <property type="protein sequence ID" value="GAK77008.1"/>
    <property type="molecule type" value="Genomic_DNA"/>
</dbReference>
<dbReference type="Gene3D" id="3.20.20.20">
    <property type="entry name" value="Dihydropteroate synthase-like"/>
    <property type="match status" value="1"/>
</dbReference>
<evidence type="ECO:0000256" key="8">
    <source>
        <dbReference type="ARBA" id="ARBA00022909"/>
    </source>
</evidence>
<dbReference type="AlphaFoldDB" id="A0A081DDL2"/>
<evidence type="ECO:0000256" key="1">
    <source>
        <dbReference type="ARBA" id="ARBA00000012"/>
    </source>
</evidence>
<comment type="similarity">
    <text evidence="9">Belongs to the DHPS family.</text>
</comment>
<keyword evidence="7 9" id="KW-0460">Magnesium</keyword>
<evidence type="ECO:0000256" key="4">
    <source>
        <dbReference type="ARBA" id="ARBA00012458"/>
    </source>
</evidence>
<dbReference type="InterPro" id="IPR045031">
    <property type="entry name" value="DHP_synth-like"/>
</dbReference>
<evidence type="ECO:0000256" key="9">
    <source>
        <dbReference type="RuleBase" id="RU361205"/>
    </source>
</evidence>
<dbReference type="GO" id="GO:0005829">
    <property type="term" value="C:cytosol"/>
    <property type="evidence" value="ECO:0007669"/>
    <property type="project" value="TreeGrafter"/>
</dbReference>
<evidence type="ECO:0000256" key="3">
    <source>
        <dbReference type="ARBA" id="ARBA00004763"/>
    </source>
</evidence>
<dbReference type="UniPathway" id="UPA00077">
    <property type="reaction ID" value="UER00156"/>
</dbReference>